<accession>A0ABR8T0A1</accession>
<dbReference type="Pfam" id="PF22633">
    <property type="entry name" value="F5_F8_type_C_2"/>
    <property type="match status" value="1"/>
</dbReference>
<dbReference type="EMBL" id="JACSQL010000006">
    <property type="protein sequence ID" value="MBD7969196.1"/>
    <property type="molecule type" value="Genomic_DNA"/>
</dbReference>
<reference evidence="2 3" key="1">
    <citation type="submission" date="2020-08" db="EMBL/GenBank/DDBJ databases">
        <title>A Genomic Blueprint of the Chicken Gut Microbiome.</title>
        <authorList>
            <person name="Gilroy R."/>
            <person name="Ravi A."/>
            <person name="Getino M."/>
            <person name="Pursley I."/>
            <person name="Horton D.L."/>
            <person name="Alikhan N.-F."/>
            <person name="Baker D."/>
            <person name="Gharbi K."/>
            <person name="Hall N."/>
            <person name="Watson M."/>
            <person name="Adriaenssens E.M."/>
            <person name="Foster-Nyarko E."/>
            <person name="Jarju S."/>
            <person name="Secka A."/>
            <person name="Antonio M."/>
            <person name="Oren A."/>
            <person name="Chaudhuri R."/>
            <person name="La Ragione R.M."/>
            <person name="Hildebrand F."/>
            <person name="Pallen M.J."/>
        </authorList>
    </citation>
    <scope>NUCLEOTIDE SEQUENCE [LARGE SCALE GENOMIC DNA]</scope>
    <source>
        <strain evidence="2 3">Sa2BVA9</strain>
    </source>
</reference>
<name>A0ABR8T0A1_9BACL</name>
<dbReference type="PROSITE" id="PS50022">
    <property type="entry name" value="FA58C_3"/>
    <property type="match status" value="1"/>
</dbReference>
<protein>
    <submittedName>
        <fullName evidence="2">Discoidin domain-containing protein</fullName>
    </submittedName>
</protein>
<evidence type="ECO:0000313" key="2">
    <source>
        <dbReference type="EMBL" id="MBD7969196.1"/>
    </source>
</evidence>
<feature type="domain" description="F5/8 type C" evidence="1">
    <location>
        <begin position="1"/>
        <end position="44"/>
    </location>
</feature>
<dbReference type="InterPro" id="IPR008979">
    <property type="entry name" value="Galactose-bd-like_sf"/>
</dbReference>
<dbReference type="Proteomes" id="UP000608071">
    <property type="component" value="Unassembled WGS sequence"/>
</dbReference>
<dbReference type="Gene3D" id="2.60.120.260">
    <property type="entry name" value="Galactose-binding domain-like"/>
    <property type="match status" value="1"/>
</dbReference>
<evidence type="ECO:0000259" key="1">
    <source>
        <dbReference type="PROSITE" id="PS50022"/>
    </source>
</evidence>
<sequence length="44" mass="5058">MPKRYRYQFNLLSDNANDGNPSTRWAASSGALSQWWQVDLGQVK</sequence>
<gene>
    <name evidence="2" type="ORF">H9647_14050</name>
</gene>
<proteinExistence type="predicted"/>
<organism evidence="2 3">
    <name type="scientific">Paenibacillus gallinarum</name>
    <dbReference type="NCBI Taxonomy" id="2762232"/>
    <lineage>
        <taxon>Bacteria</taxon>
        <taxon>Bacillati</taxon>
        <taxon>Bacillota</taxon>
        <taxon>Bacilli</taxon>
        <taxon>Bacillales</taxon>
        <taxon>Paenibacillaceae</taxon>
        <taxon>Paenibacillus</taxon>
    </lineage>
</organism>
<dbReference type="SUPFAM" id="SSF49785">
    <property type="entry name" value="Galactose-binding domain-like"/>
    <property type="match status" value="1"/>
</dbReference>
<keyword evidence="3" id="KW-1185">Reference proteome</keyword>
<evidence type="ECO:0000313" key="3">
    <source>
        <dbReference type="Proteomes" id="UP000608071"/>
    </source>
</evidence>
<dbReference type="InterPro" id="IPR000421">
    <property type="entry name" value="FA58C"/>
</dbReference>
<comment type="caution">
    <text evidence="2">The sequence shown here is derived from an EMBL/GenBank/DDBJ whole genome shotgun (WGS) entry which is preliminary data.</text>
</comment>